<dbReference type="InterPro" id="IPR007421">
    <property type="entry name" value="Schlafen_AlbA_2_dom"/>
</dbReference>
<accession>A0ABX7X8W1</accession>
<protein>
    <submittedName>
        <fullName evidence="2">DNA binding domain-containing protein</fullName>
    </submittedName>
</protein>
<feature type="domain" description="Schlafen AlbA-2" evidence="1">
    <location>
        <begin position="13"/>
        <end position="122"/>
    </location>
</feature>
<dbReference type="Gene3D" id="3.30.565.60">
    <property type="match status" value="1"/>
</dbReference>
<dbReference type="PANTHER" id="PTHR30595:SF6">
    <property type="entry name" value="SCHLAFEN ALBA-2 DOMAIN-CONTAINING PROTEIN"/>
    <property type="match status" value="1"/>
</dbReference>
<sequence length="383" mass="42838">MLNTIQQLISQGENAQIEFKSVAVRPDAIAREMVAFANTLGGTLLIGVEDDGTVSGINTSSLDEWVANISRNNITPALQVSVEHIVLSDKTLCVVTVPKGRDKPYQTLDGKYWLRVGSTNRMATKEELSRLFQQAGLVHFDTAPVADTGIEGIDFRLVDHYYRTYYETAFLDLSTDEQQSLLLNADILTEFEGVQVASVGGLLMFGKQPQRRLPHSSIMFAVFKGADITDDLADKKEVIGTLPELIDKTVGLVQLFLPNPSTIEGTRRTETVLIPLKVIREAVVNAVAHRDYSLSQRKIQVYVFSDRVEITSPGKLANTLTLAKIRYGNSAPRNIFLMKFLDNLRYFDGLGRGVPMMLKLMNERIVFEEIGELFRVTLRFVKY</sequence>
<name>A0ABX7X8W1_9GAMM</name>
<dbReference type="PANTHER" id="PTHR30595">
    <property type="entry name" value="GLPR-RELATED TRANSCRIPTIONAL REPRESSOR"/>
    <property type="match status" value="1"/>
</dbReference>
<keyword evidence="3" id="KW-1185">Reference proteome</keyword>
<evidence type="ECO:0000259" key="1">
    <source>
        <dbReference type="Pfam" id="PF04326"/>
    </source>
</evidence>
<organism evidence="2 3">
    <name type="scientific">Candidatus Thiothrix anitrata</name>
    <dbReference type="NCBI Taxonomy" id="2823902"/>
    <lineage>
        <taxon>Bacteria</taxon>
        <taxon>Pseudomonadati</taxon>
        <taxon>Pseudomonadota</taxon>
        <taxon>Gammaproteobacteria</taxon>
        <taxon>Thiotrichales</taxon>
        <taxon>Thiotrichaceae</taxon>
        <taxon>Thiothrix</taxon>
    </lineage>
</organism>
<dbReference type="EMBL" id="CP072800">
    <property type="protein sequence ID" value="QTR51654.1"/>
    <property type="molecule type" value="Genomic_DNA"/>
</dbReference>
<reference evidence="2 3" key="1">
    <citation type="submission" date="2021-04" db="EMBL/GenBank/DDBJ databases">
        <title>Genomics, taxonomy and metabolism of representatives of sulfur bacteria of the genus Thiothrix: Thiothrix fructosivorans QT, Thiothrix unzii A1T and three new species, Thiothrix subterranea sp. nov., Thiothrix litoralis sp. nov. and 'Candidatus Thiothrix anitrata' sp. nov.</title>
        <authorList>
            <person name="Ravin N.V."/>
            <person name="Smolyakov D."/>
            <person name="Rudenko T.S."/>
            <person name="Mardanov A.V."/>
            <person name="Beletsky A.V."/>
            <person name="Markov N.D."/>
            <person name="Fomenkov A.I."/>
            <person name="Roberts R.J."/>
            <person name="Karnachuk O.V."/>
            <person name="Novikov A."/>
            <person name="Grabovich M.Y."/>
        </authorList>
    </citation>
    <scope>NUCLEOTIDE SEQUENCE [LARGE SCALE GENOMIC DNA]</scope>
    <source>
        <strain evidence="2 3">A52</strain>
    </source>
</reference>
<dbReference type="Gene3D" id="3.30.950.30">
    <property type="entry name" value="Schlafen, AAA domain"/>
    <property type="match status" value="1"/>
</dbReference>
<gene>
    <name evidence="2" type="ORF">J8380_09005</name>
</gene>
<dbReference type="InterPro" id="IPR038475">
    <property type="entry name" value="RecG_C_sf"/>
</dbReference>
<dbReference type="Pfam" id="PF13749">
    <property type="entry name" value="HATPase_c_4"/>
    <property type="match status" value="1"/>
</dbReference>
<evidence type="ECO:0000313" key="3">
    <source>
        <dbReference type="Proteomes" id="UP000672027"/>
    </source>
</evidence>
<dbReference type="RefSeq" id="WP_210230304.1">
    <property type="nucleotide sequence ID" value="NZ_CP072800.1"/>
</dbReference>
<dbReference type="Proteomes" id="UP000672027">
    <property type="component" value="Chromosome"/>
</dbReference>
<dbReference type="InterPro" id="IPR038461">
    <property type="entry name" value="Schlafen_AlbA_2_dom_sf"/>
</dbReference>
<evidence type="ECO:0000313" key="2">
    <source>
        <dbReference type="EMBL" id="QTR51654.1"/>
    </source>
</evidence>
<proteinExistence type="predicted"/>
<dbReference type="Pfam" id="PF04326">
    <property type="entry name" value="SLFN_AlbA_2"/>
    <property type="match status" value="1"/>
</dbReference>